<keyword evidence="6 7" id="KW-0223">Dioxygenase</keyword>
<dbReference type="Proteomes" id="UP000005442">
    <property type="component" value="Chromosome"/>
</dbReference>
<keyword evidence="3 6" id="KW-0560">Oxidoreductase</keyword>
<name>G8RUF4_MYCRN</name>
<dbReference type="GO" id="GO:0046872">
    <property type="term" value="F:metal ion binding"/>
    <property type="evidence" value="ECO:0007669"/>
    <property type="project" value="UniProtKB-KW"/>
</dbReference>
<comment type="cofactor">
    <cofactor evidence="5 6">
        <name>Fe(2+)</name>
        <dbReference type="ChEBI" id="CHEBI:29033"/>
    </cofactor>
    <text evidence="5 6">Binds 1 Fe(2+) ion per subunit.</text>
</comment>
<reference evidence="7 8" key="1">
    <citation type="submission" date="2011-12" db="EMBL/GenBank/DDBJ databases">
        <title>Complete sequence of Mycobacterium rhodesiae NBB3.</title>
        <authorList>
            <consortium name="US DOE Joint Genome Institute"/>
            <person name="Lucas S."/>
            <person name="Han J."/>
            <person name="Lapidus A."/>
            <person name="Cheng J.-F."/>
            <person name="Goodwin L."/>
            <person name="Pitluck S."/>
            <person name="Peters L."/>
            <person name="Mikhailova N."/>
            <person name="Gu W."/>
            <person name="Detter J.C."/>
            <person name="Han C."/>
            <person name="Tapia R."/>
            <person name="Land M."/>
            <person name="Hauser L."/>
            <person name="Kyrpides N."/>
            <person name="Ivanova N."/>
            <person name="Pagani I."/>
            <person name="Mattes T."/>
            <person name="Holmes A."/>
            <person name="Rutledge P."/>
            <person name="Paulsen I."/>
            <person name="Coleman N."/>
            <person name="Woyke T."/>
        </authorList>
    </citation>
    <scope>NUCLEOTIDE SEQUENCE [LARGE SCALE GENOMIC DNA]</scope>
    <source>
        <strain evidence="7 8">NBB3</strain>
    </source>
</reference>
<dbReference type="GO" id="GO:0016121">
    <property type="term" value="P:carotene catabolic process"/>
    <property type="evidence" value="ECO:0007669"/>
    <property type="project" value="TreeGrafter"/>
</dbReference>
<proteinExistence type="inferred from homology"/>
<dbReference type="KEGG" id="mrh:MycrhN_3653"/>
<sequence length="519" mass="57296">MDKRIHPKIVAQQPWTAHDYCMTTVAPTRTTENPYLNGNYAPVREETTALDLQITGTVPEYLDGRYLRTGPNPITDPDPSRYHWFLGDGMAHGLRLCDGDARWYRNRWVRSADVARKLGEHWRGGPSDGGFDFAANTNIIGQGGRTLAIVEAGARPYELTDELETVGPSDFCGTLFGGYSAHPKRDPVTGELHAVSYSPMRGNIVQYTVTGVDGKVRRTIDIRLKAQTMMHDFSLTERYVVLYDLPVALDLRDRAHTAVGKAAAGVLTRLAERHAAPDFVLRRAMRQSEQGGGGPSGGMPYRWAPERQARVGVMPREGSASDIRWFEVQPCYVFHPLNAYDVTSPEGDSIVLDVVRHSSVFASGTSLVPGTQSLDRWTVDLAAGKVHEERLDDTAQEFPRVDERRVGRAHRYGYAVSYTAGSTGISAPDAILKHDLYAKTTQSVAFGPGREPGEFVFVPSGDDVPEDDGVVMGFVYDRSTDRSDLVLLDGQTMETVATVHLPVRVPHGFHGNWVPTERS</sequence>
<protein>
    <recommendedName>
        <fullName evidence="6">Dioxygenase</fullName>
        <ecNumber evidence="6">1.13.11.-</ecNumber>
    </recommendedName>
</protein>
<keyword evidence="4 5" id="KW-0408">Iron</keyword>
<evidence type="ECO:0000256" key="2">
    <source>
        <dbReference type="ARBA" id="ARBA00022723"/>
    </source>
</evidence>
<evidence type="ECO:0000256" key="3">
    <source>
        <dbReference type="ARBA" id="ARBA00023002"/>
    </source>
</evidence>
<dbReference type="EC" id="1.13.11.-" evidence="6"/>
<feature type="binding site" evidence="5">
    <location>
        <position position="335"/>
    </location>
    <ligand>
        <name>Fe cation</name>
        <dbReference type="ChEBI" id="CHEBI:24875"/>
        <note>catalytic</note>
    </ligand>
</feature>
<keyword evidence="8" id="KW-1185">Reference proteome</keyword>
<accession>G8RUF4</accession>
<evidence type="ECO:0000313" key="8">
    <source>
        <dbReference type="Proteomes" id="UP000005442"/>
    </source>
</evidence>
<dbReference type="EMBL" id="CP003169">
    <property type="protein sequence ID" value="AEV74171.1"/>
    <property type="molecule type" value="Genomic_DNA"/>
</dbReference>
<dbReference type="STRING" id="710685.MycrhN_3653"/>
<dbReference type="PANTHER" id="PTHR10543">
    <property type="entry name" value="BETA-CAROTENE DIOXYGENASE"/>
    <property type="match status" value="1"/>
</dbReference>
<feature type="binding site" evidence="5">
    <location>
        <position position="182"/>
    </location>
    <ligand>
        <name>Fe cation</name>
        <dbReference type="ChEBI" id="CHEBI:24875"/>
        <note>catalytic</note>
    </ligand>
</feature>
<dbReference type="InterPro" id="IPR004294">
    <property type="entry name" value="Carotenoid_Oase"/>
</dbReference>
<evidence type="ECO:0000256" key="5">
    <source>
        <dbReference type="PIRSR" id="PIRSR604294-1"/>
    </source>
</evidence>
<evidence type="ECO:0000256" key="4">
    <source>
        <dbReference type="ARBA" id="ARBA00023004"/>
    </source>
</evidence>
<organism evidence="7 8">
    <name type="scientific">Mycolicibacterium rhodesiae (strain NBB3)</name>
    <name type="common">Mycobacterium rhodesiae</name>
    <dbReference type="NCBI Taxonomy" id="710685"/>
    <lineage>
        <taxon>Bacteria</taxon>
        <taxon>Bacillati</taxon>
        <taxon>Actinomycetota</taxon>
        <taxon>Actinomycetes</taxon>
        <taxon>Mycobacteriales</taxon>
        <taxon>Mycobacteriaceae</taxon>
        <taxon>Mycolicibacterium</taxon>
    </lineage>
</organism>
<feature type="binding site" evidence="5">
    <location>
        <position position="510"/>
    </location>
    <ligand>
        <name>Fe cation</name>
        <dbReference type="ChEBI" id="CHEBI:24875"/>
        <note>catalytic</note>
    </ligand>
</feature>
<gene>
    <name evidence="7" type="ordered locus">MycrhN_3653</name>
</gene>
<keyword evidence="2 5" id="KW-0479">Metal-binding</keyword>
<dbReference type="GO" id="GO:0010436">
    <property type="term" value="F:carotenoid dioxygenase activity"/>
    <property type="evidence" value="ECO:0007669"/>
    <property type="project" value="TreeGrafter"/>
</dbReference>
<dbReference type="PATRIC" id="fig|710685.3.peg.3663"/>
<evidence type="ECO:0000256" key="6">
    <source>
        <dbReference type="RuleBase" id="RU364048"/>
    </source>
</evidence>
<dbReference type="eggNOG" id="COG3670">
    <property type="taxonomic scope" value="Bacteria"/>
</dbReference>
<feature type="binding site" evidence="5">
    <location>
        <position position="231"/>
    </location>
    <ligand>
        <name>Fe cation</name>
        <dbReference type="ChEBI" id="CHEBI:24875"/>
        <note>catalytic</note>
    </ligand>
</feature>
<dbReference type="Pfam" id="PF03055">
    <property type="entry name" value="RPE65"/>
    <property type="match status" value="1"/>
</dbReference>
<dbReference type="AlphaFoldDB" id="G8RUF4"/>
<dbReference type="PANTHER" id="PTHR10543:SF89">
    <property type="entry name" value="CAROTENOID 9,10(9',10')-CLEAVAGE DIOXYGENASE 1"/>
    <property type="match status" value="1"/>
</dbReference>
<evidence type="ECO:0000313" key="7">
    <source>
        <dbReference type="EMBL" id="AEV74171.1"/>
    </source>
</evidence>
<comment type="similarity">
    <text evidence="1 6">Belongs to the carotenoid oxygenase family.</text>
</comment>
<dbReference type="HOGENOM" id="CLU_016472_0_2_11"/>
<evidence type="ECO:0000256" key="1">
    <source>
        <dbReference type="ARBA" id="ARBA00006787"/>
    </source>
</evidence>